<sequence length="86" mass="9401">MCLCCFSFSSGDHKGCLLSPGFNKGLLTEFIGILSTSNHGNKKTLFFLLSDLIFHGGGHTANWALLASLCKILVMHFFYQLSGSRV</sequence>
<evidence type="ECO:0000313" key="2">
    <source>
        <dbReference type="Proteomes" id="UP000323597"/>
    </source>
</evidence>
<protein>
    <submittedName>
        <fullName evidence="1">Uncharacterized protein</fullName>
    </submittedName>
</protein>
<evidence type="ECO:0000313" key="1">
    <source>
        <dbReference type="EMBL" id="TYJ49130.1"/>
    </source>
</evidence>
<name>A0A5D3AH00_GOSMU</name>
<proteinExistence type="predicted"/>
<dbReference type="AlphaFoldDB" id="A0A5D3AH00"/>
<dbReference type="EMBL" id="CM017636">
    <property type="protein sequence ID" value="TYJ49130.1"/>
    <property type="molecule type" value="Genomic_DNA"/>
</dbReference>
<reference evidence="1 2" key="1">
    <citation type="submission" date="2019-07" db="EMBL/GenBank/DDBJ databases">
        <title>WGS assembly of Gossypium mustelinum.</title>
        <authorList>
            <person name="Chen Z.J."/>
            <person name="Sreedasyam A."/>
            <person name="Ando A."/>
            <person name="Song Q."/>
            <person name="De L."/>
            <person name="Hulse-Kemp A."/>
            <person name="Ding M."/>
            <person name="Ye W."/>
            <person name="Kirkbride R."/>
            <person name="Jenkins J."/>
            <person name="Plott C."/>
            <person name="Lovell J."/>
            <person name="Lin Y.-M."/>
            <person name="Vaughn R."/>
            <person name="Liu B."/>
            <person name="Li W."/>
            <person name="Simpson S."/>
            <person name="Scheffler B."/>
            <person name="Saski C."/>
            <person name="Grover C."/>
            <person name="Hu G."/>
            <person name="Conover J."/>
            <person name="Carlson J."/>
            <person name="Shu S."/>
            <person name="Boston L."/>
            <person name="Williams M."/>
            <person name="Peterson D."/>
            <person name="Mcgee K."/>
            <person name="Jones D."/>
            <person name="Wendel J."/>
            <person name="Stelly D."/>
            <person name="Grimwood J."/>
            <person name="Schmutz J."/>
        </authorList>
    </citation>
    <scope>NUCLEOTIDE SEQUENCE [LARGE SCALE GENOMIC DNA]</scope>
    <source>
        <strain evidence="1">1408120.09</strain>
    </source>
</reference>
<gene>
    <name evidence="1" type="ORF">E1A91_A01G113300v1</name>
</gene>
<organism evidence="1 2">
    <name type="scientific">Gossypium mustelinum</name>
    <name type="common">Cotton</name>
    <name type="synonym">Gossypium caicoense</name>
    <dbReference type="NCBI Taxonomy" id="34275"/>
    <lineage>
        <taxon>Eukaryota</taxon>
        <taxon>Viridiplantae</taxon>
        <taxon>Streptophyta</taxon>
        <taxon>Embryophyta</taxon>
        <taxon>Tracheophyta</taxon>
        <taxon>Spermatophyta</taxon>
        <taxon>Magnoliopsida</taxon>
        <taxon>eudicotyledons</taxon>
        <taxon>Gunneridae</taxon>
        <taxon>Pentapetalae</taxon>
        <taxon>rosids</taxon>
        <taxon>malvids</taxon>
        <taxon>Malvales</taxon>
        <taxon>Malvaceae</taxon>
        <taxon>Malvoideae</taxon>
        <taxon>Gossypium</taxon>
    </lineage>
</organism>
<dbReference type="Proteomes" id="UP000323597">
    <property type="component" value="Chromosome A01"/>
</dbReference>
<accession>A0A5D3AH00</accession>
<keyword evidence="2" id="KW-1185">Reference proteome</keyword>